<dbReference type="OrthoDB" id="3869645at2"/>
<sequence length="66" mass="6409">MPHTGANAHPGRYRWLGLLGSLALAADGLTSGALPAATTGPALRASGGAGTALVFAGLTAARRAAR</sequence>
<comment type="caution">
    <text evidence="1">The sequence shown here is derived from an EMBL/GenBank/DDBJ whole genome shotgun (WGS) entry which is preliminary data.</text>
</comment>
<protein>
    <submittedName>
        <fullName evidence="1">Uncharacterized protein</fullName>
    </submittedName>
</protein>
<dbReference type="RefSeq" id="WP_033255608.1">
    <property type="nucleotide sequence ID" value="NZ_BSRX01000049.1"/>
</dbReference>
<evidence type="ECO:0000313" key="2">
    <source>
        <dbReference type="Proteomes" id="UP001165143"/>
    </source>
</evidence>
<reference evidence="1" key="1">
    <citation type="submission" date="2023-02" db="EMBL/GenBank/DDBJ databases">
        <title>Kitasatospora phosalacinea NBRC 14362.</title>
        <authorList>
            <person name="Ichikawa N."/>
            <person name="Sato H."/>
            <person name="Tonouchi N."/>
        </authorList>
    </citation>
    <scope>NUCLEOTIDE SEQUENCE</scope>
    <source>
        <strain evidence="1">NBRC 14362</strain>
    </source>
</reference>
<name>A0A9W6PNE6_9ACTN</name>
<accession>A0A9W6PNE6</accession>
<evidence type="ECO:0000313" key="1">
    <source>
        <dbReference type="EMBL" id="GLW58236.1"/>
    </source>
</evidence>
<organism evidence="1 2">
    <name type="scientific">Kitasatospora phosalacinea</name>
    <dbReference type="NCBI Taxonomy" id="2065"/>
    <lineage>
        <taxon>Bacteria</taxon>
        <taxon>Bacillati</taxon>
        <taxon>Actinomycetota</taxon>
        <taxon>Actinomycetes</taxon>
        <taxon>Kitasatosporales</taxon>
        <taxon>Streptomycetaceae</taxon>
        <taxon>Kitasatospora</taxon>
    </lineage>
</organism>
<proteinExistence type="predicted"/>
<gene>
    <name evidence="1" type="ORF">Kpho01_62470</name>
</gene>
<dbReference type="Proteomes" id="UP001165143">
    <property type="component" value="Unassembled WGS sequence"/>
</dbReference>
<dbReference type="AlphaFoldDB" id="A0A9W6PNE6"/>
<dbReference type="EMBL" id="BSRX01000049">
    <property type="protein sequence ID" value="GLW58236.1"/>
    <property type="molecule type" value="Genomic_DNA"/>
</dbReference>